<keyword evidence="4" id="KW-1003">Cell membrane</keyword>
<dbReference type="InterPro" id="IPR003594">
    <property type="entry name" value="HATPase_dom"/>
</dbReference>
<dbReference type="PANTHER" id="PTHR34220:SF7">
    <property type="entry name" value="SENSOR HISTIDINE KINASE YPDA"/>
    <property type="match status" value="1"/>
</dbReference>
<evidence type="ECO:0000256" key="4">
    <source>
        <dbReference type="ARBA" id="ARBA00022475"/>
    </source>
</evidence>
<dbReference type="Pfam" id="PF00672">
    <property type="entry name" value="HAMP"/>
    <property type="match status" value="1"/>
</dbReference>
<dbReference type="GO" id="GO:0005886">
    <property type="term" value="C:plasma membrane"/>
    <property type="evidence" value="ECO:0007669"/>
    <property type="project" value="UniProtKB-SubCell"/>
</dbReference>
<feature type="domain" description="HAMP" evidence="14">
    <location>
        <begin position="179"/>
        <end position="231"/>
    </location>
</feature>
<protein>
    <recommendedName>
        <fullName evidence="3">histidine kinase</fullName>
        <ecNumber evidence="3">2.7.13.3</ecNumber>
    </recommendedName>
</protein>
<dbReference type="Pfam" id="PF06580">
    <property type="entry name" value="His_kinase"/>
    <property type="match status" value="1"/>
</dbReference>
<evidence type="ECO:0000313" key="16">
    <source>
        <dbReference type="Proteomes" id="UP000295636"/>
    </source>
</evidence>
<evidence type="ECO:0000256" key="3">
    <source>
        <dbReference type="ARBA" id="ARBA00012438"/>
    </source>
</evidence>
<dbReference type="InterPro" id="IPR050640">
    <property type="entry name" value="Bact_2-comp_sensor_kinase"/>
</dbReference>
<comment type="catalytic activity">
    <reaction evidence="1">
        <text>ATP + protein L-histidine = ADP + protein N-phospho-L-histidine.</text>
        <dbReference type="EC" id="2.7.13.3"/>
    </reaction>
</comment>
<dbReference type="SUPFAM" id="SSF55874">
    <property type="entry name" value="ATPase domain of HSP90 chaperone/DNA topoisomerase II/histidine kinase"/>
    <property type="match status" value="1"/>
</dbReference>
<dbReference type="Gene3D" id="3.30.565.10">
    <property type="entry name" value="Histidine kinase-like ATPase, C-terminal domain"/>
    <property type="match status" value="1"/>
</dbReference>
<evidence type="ECO:0000259" key="13">
    <source>
        <dbReference type="PROSITE" id="PS50109"/>
    </source>
</evidence>
<keyword evidence="16" id="KW-1185">Reference proteome</keyword>
<evidence type="ECO:0000313" key="15">
    <source>
        <dbReference type="EMBL" id="TDF99471.1"/>
    </source>
</evidence>
<keyword evidence="11 12" id="KW-0472">Membrane</keyword>
<comment type="subcellular location">
    <subcellularLocation>
        <location evidence="2">Cell membrane</location>
        <topology evidence="2">Multi-pass membrane protein</topology>
    </subcellularLocation>
</comment>
<dbReference type="SUPFAM" id="SSF158472">
    <property type="entry name" value="HAMP domain-like"/>
    <property type="match status" value="1"/>
</dbReference>
<dbReference type="InterPro" id="IPR005467">
    <property type="entry name" value="His_kinase_dom"/>
</dbReference>
<dbReference type="InterPro" id="IPR036890">
    <property type="entry name" value="HATPase_C_sf"/>
</dbReference>
<dbReference type="Pfam" id="PF02518">
    <property type="entry name" value="HATPase_c"/>
    <property type="match status" value="1"/>
</dbReference>
<dbReference type="SMART" id="SM00304">
    <property type="entry name" value="HAMP"/>
    <property type="match status" value="1"/>
</dbReference>
<proteinExistence type="predicted"/>
<evidence type="ECO:0000256" key="9">
    <source>
        <dbReference type="ARBA" id="ARBA00022840"/>
    </source>
</evidence>
<organism evidence="15 16">
    <name type="scientific">Paenibacillus piri</name>
    <dbReference type="NCBI Taxonomy" id="2547395"/>
    <lineage>
        <taxon>Bacteria</taxon>
        <taxon>Bacillati</taxon>
        <taxon>Bacillota</taxon>
        <taxon>Bacilli</taxon>
        <taxon>Bacillales</taxon>
        <taxon>Paenibacillaceae</taxon>
        <taxon>Paenibacillus</taxon>
    </lineage>
</organism>
<dbReference type="RefSeq" id="WP_133226008.1">
    <property type="nucleotide sequence ID" value="NZ_SMRT01000002.1"/>
</dbReference>
<evidence type="ECO:0000259" key="14">
    <source>
        <dbReference type="PROSITE" id="PS50885"/>
    </source>
</evidence>
<dbReference type="Gene3D" id="6.10.340.10">
    <property type="match status" value="1"/>
</dbReference>
<evidence type="ECO:0000256" key="2">
    <source>
        <dbReference type="ARBA" id="ARBA00004651"/>
    </source>
</evidence>
<sequence length="458" mass="52224">MAPYTVYTESTHMSHDYKIANPSLFIYPEKVFTIHRPLFRVPTHEQLGLLSIDVKLDSLRKLTSQLYDKANEDLYILDSSGAVVYAANEAGESQASNETWMNQIVNKPDRSGYMEWDKAEFSGIMVYTKMETPYLNWTMVKRIPFVHLYEYPHRLTLINSLVAVLFLSIAMIAVLTVSLQLTKPLKQFIMHISKIQAGQLEKPIAIDRSDEIGVLAKRFQTMMDTINGLILREYKLKLANKTIQLEMLQAQVNPHFLNNTLQSIGNQALESNAPKVYSLVSSLGQMMHYSMNTKETVVPLSKEIDYVKHYCELQQIRFEDHLHIQFDLLEEADAILIPKMIVQPIVENFFKHGFDSGAERTGCLKVTTLLEEGKLYISVADNGPGIAEERIQAIRQSLSQEEQHGDSYGKNIGLPNIMQRLRLYYGEQAGIELENLEPYGLKVTLSIPLQFAQEEVQA</sequence>
<evidence type="ECO:0000256" key="8">
    <source>
        <dbReference type="ARBA" id="ARBA00022777"/>
    </source>
</evidence>
<dbReference type="CDD" id="cd06225">
    <property type="entry name" value="HAMP"/>
    <property type="match status" value="1"/>
</dbReference>
<dbReference type="InterPro" id="IPR003660">
    <property type="entry name" value="HAMP_dom"/>
</dbReference>
<accession>A0A4R5KUA0</accession>
<evidence type="ECO:0000256" key="6">
    <source>
        <dbReference type="ARBA" id="ARBA00022679"/>
    </source>
</evidence>
<dbReference type="EC" id="2.7.13.3" evidence="3"/>
<keyword evidence="12" id="KW-0812">Transmembrane</keyword>
<dbReference type="AlphaFoldDB" id="A0A4R5KUA0"/>
<keyword evidence="7" id="KW-0547">Nucleotide-binding</keyword>
<gene>
    <name evidence="15" type="ORF">E1757_06375</name>
</gene>
<keyword evidence="5" id="KW-0597">Phosphoprotein</keyword>
<keyword evidence="10" id="KW-0902">Two-component regulatory system</keyword>
<evidence type="ECO:0000256" key="7">
    <source>
        <dbReference type="ARBA" id="ARBA00022741"/>
    </source>
</evidence>
<keyword evidence="9" id="KW-0067">ATP-binding</keyword>
<keyword evidence="6" id="KW-0808">Transferase</keyword>
<evidence type="ECO:0000256" key="11">
    <source>
        <dbReference type="ARBA" id="ARBA00023136"/>
    </source>
</evidence>
<evidence type="ECO:0000256" key="1">
    <source>
        <dbReference type="ARBA" id="ARBA00000085"/>
    </source>
</evidence>
<dbReference type="OrthoDB" id="9776552at2"/>
<comment type="caution">
    <text evidence="15">The sequence shown here is derived from an EMBL/GenBank/DDBJ whole genome shotgun (WGS) entry which is preliminary data.</text>
</comment>
<feature type="transmembrane region" description="Helical" evidence="12">
    <location>
        <begin position="157"/>
        <end position="181"/>
    </location>
</feature>
<dbReference type="PROSITE" id="PS50109">
    <property type="entry name" value="HIS_KIN"/>
    <property type="match status" value="1"/>
</dbReference>
<dbReference type="GO" id="GO:0005524">
    <property type="term" value="F:ATP binding"/>
    <property type="evidence" value="ECO:0007669"/>
    <property type="project" value="UniProtKB-KW"/>
</dbReference>
<dbReference type="PROSITE" id="PS50885">
    <property type="entry name" value="HAMP"/>
    <property type="match status" value="1"/>
</dbReference>
<dbReference type="GO" id="GO:0000155">
    <property type="term" value="F:phosphorelay sensor kinase activity"/>
    <property type="evidence" value="ECO:0007669"/>
    <property type="project" value="InterPro"/>
</dbReference>
<evidence type="ECO:0000256" key="5">
    <source>
        <dbReference type="ARBA" id="ARBA00022553"/>
    </source>
</evidence>
<keyword evidence="8 15" id="KW-0418">Kinase</keyword>
<dbReference type="PANTHER" id="PTHR34220">
    <property type="entry name" value="SENSOR HISTIDINE KINASE YPDA"/>
    <property type="match status" value="1"/>
</dbReference>
<dbReference type="InterPro" id="IPR010559">
    <property type="entry name" value="Sig_transdc_His_kin_internal"/>
</dbReference>
<name>A0A4R5KUA0_9BACL</name>
<dbReference type="EMBL" id="SMRT01000002">
    <property type="protein sequence ID" value="TDF99471.1"/>
    <property type="molecule type" value="Genomic_DNA"/>
</dbReference>
<feature type="domain" description="Histidine kinase" evidence="13">
    <location>
        <begin position="229"/>
        <end position="451"/>
    </location>
</feature>
<reference evidence="15 16" key="1">
    <citation type="submission" date="2019-03" db="EMBL/GenBank/DDBJ databases">
        <title>This is whole genome sequence of Paenibacillus sp MS74 strain.</title>
        <authorList>
            <person name="Trinh H.N."/>
        </authorList>
    </citation>
    <scope>NUCLEOTIDE SEQUENCE [LARGE SCALE GENOMIC DNA]</scope>
    <source>
        <strain evidence="15 16">MS74</strain>
    </source>
</reference>
<evidence type="ECO:0000256" key="12">
    <source>
        <dbReference type="SAM" id="Phobius"/>
    </source>
</evidence>
<keyword evidence="12" id="KW-1133">Transmembrane helix</keyword>
<dbReference type="Proteomes" id="UP000295636">
    <property type="component" value="Unassembled WGS sequence"/>
</dbReference>
<evidence type="ECO:0000256" key="10">
    <source>
        <dbReference type="ARBA" id="ARBA00023012"/>
    </source>
</evidence>